<name>A0A9Q4ARC6_9HYPH</name>
<accession>A0A9Q4ARC6</accession>
<dbReference type="RefSeq" id="WP_254675720.1">
    <property type="nucleotide sequence ID" value="NZ_JAMWDU010000006.1"/>
</dbReference>
<comment type="caution">
    <text evidence="1">The sequence shown here is derived from an EMBL/GenBank/DDBJ whole genome shotgun (WGS) entry which is preliminary data.</text>
</comment>
<dbReference type="Proteomes" id="UP001060275">
    <property type="component" value="Unassembled WGS sequence"/>
</dbReference>
<sequence>MTREPKTETDQPSLFKMLKAAMDAEVDIVPAAIDDDAIARTSCRIPRAVLAEVAALAQANRMSVSLLINLLLDTYLVGQGRPGYAVLAPEYPDFVLRKKTRTD</sequence>
<evidence type="ECO:0000313" key="2">
    <source>
        <dbReference type="Proteomes" id="UP001060275"/>
    </source>
</evidence>
<reference evidence="1" key="1">
    <citation type="submission" date="2022-06" db="EMBL/GenBank/DDBJ databases">
        <title>Devosia sp. XJ19-45 genome assembly.</title>
        <authorList>
            <person name="Li B."/>
            <person name="Cai M."/>
            <person name="Nie G."/>
            <person name="Li W."/>
        </authorList>
    </citation>
    <scope>NUCLEOTIDE SEQUENCE</scope>
    <source>
        <strain evidence="1">XJ19-45</strain>
    </source>
</reference>
<proteinExistence type="predicted"/>
<dbReference type="EMBL" id="JAMWDU010000006">
    <property type="protein sequence ID" value="MCP8888455.1"/>
    <property type="molecule type" value="Genomic_DNA"/>
</dbReference>
<organism evidence="1 2">
    <name type="scientific">Devosia ureilytica</name>
    <dbReference type="NCBI Taxonomy" id="2952754"/>
    <lineage>
        <taxon>Bacteria</taxon>
        <taxon>Pseudomonadati</taxon>
        <taxon>Pseudomonadota</taxon>
        <taxon>Alphaproteobacteria</taxon>
        <taxon>Hyphomicrobiales</taxon>
        <taxon>Devosiaceae</taxon>
        <taxon>Devosia</taxon>
    </lineage>
</organism>
<gene>
    <name evidence="1" type="ORF">NF348_15165</name>
</gene>
<evidence type="ECO:0000313" key="1">
    <source>
        <dbReference type="EMBL" id="MCP8888455.1"/>
    </source>
</evidence>
<keyword evidence="2" id="KW-1185">Reference proteome</keyword>
<dbReference type="AlphaFoldDB" id="A0A9Q4ARC6"/>
<protein>
    <submittedName>
        <fullName evidence="1">Uncharacterized protein</fullName>
    </submittedName>
</protein>